<dbReference type="RefSeq" id="WP_005189128.1">
    <property type="nucleotide sequence ID" value="NZ_CP045804.1"/>
</dbReference>
<dbReference type="InterPro" id="IPR025736">
    <property type="entry name" value="PucR_C-HTH_dom"/>
</dbReference>
<dbReference type="Pfam" id="PF17853">
    <property type="entry name" value="GGDEF_2"/>
    <property type="match status" value="1"/>
</dbReference>
<gene>
    <name evidence="4" type="ORF">GII30_01280</name>
</gene>
<protein>
    <submittedName>
        <fullName evidence="4">PucR family transcriptional regulator</fullName>
    </submittedName>
</protein>
<evidence type="ECO:0000256" key="1">
    <source>
        <dbReference type="ARBA" id="ARBA00006754"/>
    </source>
</evidence>
<accession>A0A857LI12</accession>
<dbReference type="InterPro" id="IPR042070">
    <property type="entry name" value="PucR_C-HTH_sf"/>
</dbReference>
<evidence type="ECO:0000313" key="4">
    <source>
        <dbReference type="EMBL" id="QHN37998.1"/>
    </source>
</evidence>
<dbReference type="InterPro" id="IPR041522">
    <property type="entry name" value="CdaR_GGDEF"/>
</dbReference>
<evidence type="ECO:0000259" key="3">
    <source>
        <dbReference type="Pfam" id="PF17853"/>
    </source>
</evidence>
<dbReference type="PANTHER" id="PTHR33744:SF1">
    <property type="entry name" value="DNA-BINDING TRANSCRIPTIONAL ACTIVATOR ADER"/>
    <property type="match status" value="1"/>
</dbReference>
<dbReference type="Pfam" id="PF13556">
    <property type="entry name" value="HTH_30"/>
    <property type="match status" value="1"/>
</dbReference>
<dbReference type="AlphaFoldDB" id="A0A857LI12"/>
<organism evidence="4">
    <name type="scientific">Gordonia amarae</name>
    <dbReference type="NCBI Taxonomy" id="36821"/>
    <lineage>
        <taxon>Bacteria</taxon>
        <taxon>Bacillati</taxon>
        <taxon>Actinomycetota</taxon>
        <taxon>Actinomycetes</taxon>
        <taxon>Mycobacteriales</taxon>
        <taxon>Gordoniaceae</taxon>
        <taxon>Gordonia</taxon>
    </lineage>
</organism>
<proteinExistence type="inferred from homology"/>
<feature type="domain" description="PucR C-terminal helix-turn-helix" evidence="2">
    <location>
        <begin position="344"/>
        <end position="389"/>
    </location>
</feature>
<feature type="domain" description="CdaR GGDEF-like" evidence="3">
    <location>
        <begin position="189"/>
        <end position="295"/>
    </location>
</feature>
<dbReference type="EMBL" id="CP045810">
    <property type="protein sequence ID" value="QHN37998.1"/>
    <property type="molecule type" value="Genomic_DNA"/>
</dbReference>
<reference evidence="4" key="1">
    <citation type="journal article" date="2021" name="Nat. Microbiol.">
        <title>Cocultivation of an ultrasmall environmental parasitic bacterium with lytic ability against bacteria associated with wastewater foams.</title>
        <authorList>
            <person name="Batinovic S."/>
            <person name="Rose J.J.A."/>
            <person name="Ratcliffe J."/>
            <person name="Seviour R.J."/>
            <person name="Petrovski S."/>
        </authorList>
    </citation>
    <scope>NUCLEOTIDE SEQUENCE</scope>
    <source>
        <strain evidence="4">CON44</strain>
    </source>
</reference>
<dbReference type="PANTHER" id="PTHR33744">
    <property type="entry name" value="CARBOHYDRATE DIACID REGULATOR"/>
    <property type="match status" value="1"/>
</dbReference>
<comment type="similarity">
    <text evidence="1">Belongs to the CdaR family.</text>
</comment>
<sequence length="405" mass="44615">MQESWPLPSPQVRELIRRASEQAINPDPEWIETLQTAALGGERMAEVAADPLLADGIRHINWTNTMNWVGSNLARPGEPVPVHLSAEITGAVRDLVRRGLDETSLDAFRTAHGVAWRLWMDICFGLTGDVDDLRELLDVSSLSISAFIEDTVDAMNTLMRAERAERARDIASRRGEAIALVLEGAPIPVQRAEAQLGYRLSGQRHLALVVWSTAPGNSADLESVIDDITRGCGRDRPLAMMASASSWWMWLPAAPEPFAPPALDGRPGVRIAAGRSAPGVDGFRESHFQATATQRLMADAASGDRRFARYDEVRLVAMLIGDPAAAQAYLTDTLGDLRDADTELVDTLRTWIRLQCNMSHTAEAMFTHRNTVVRRIARAEALLPRPLDTCMVDLAACLELLSWRR</sequence>
<evidence type="ECO:0000259" key="2">
    <source>
        <dbReference type="Pfam" id="PF13556"/>
    </source>
</evidence>
<dbReference type="Gene3D" id="1.10.10.2840">
    <property type="entry name" value="PucR C-terminal helix-turn-helix domain"/>
    <property type="match status" value="1"/>
</dbReference>
<dbReference type="InterPro" id="IPR051448">
    <property type="entry name" value="CdaR-like_regulators"/>
</dbReference>
<name>A0A857LI12_9ACTN</name>